<proteinExistence type="inferred from homology"/>
<dbReference type="InterPro" id="IPR050538">
    <property type="entry name" value="MAP_kinase_kinase_kinase"/>
</dbReference>
<sequence>MYRSIEDLFDEFKESLNDLTMKNANFAYQNSQNGRTTDEEDGDDDDEVVIADEENDQNADDELDREDEERMMIKNEISAQRYGWRSERRLDDNLNQGGEDLGSSKVFQSCRLMRQYLHEIREKSLRALAFSKLLQKDLEIACKLALKCSKTEILSKLFHTNHCLIKTVNFTPEFLIFCNESVTQNEQYLQTLLNVTCGQDERLFSPNLPNKMGYLILVDCDQTDEGSKEHLSSKWMGNVRTIKPNADTNLALHNLEVDGIYFVAISSEKLIEQRSMIKKLIGSELVSFLSEQCSCHGMISEYMHELKTCALNMSSKIIWWLNLMEEHANLESDLKNDENRKHYRDVLIQAYNFAFEYHRDLYKILSGELKLNLLKMGVRKLVEKWVHLIGSICDRGRGSRPRWADEGLNFLVFASDPIYTLTLETKQFQDFKNILNKCIEHIVGSNSPPGSARKKDRHEAAISSVTVVTEPPVHRAISWPQDKNLSSMASIARKCSVHTVKDVVDPNLDQETASSSLHNFPHLKEVTNLNLQQQQQRTSTKRLTRKISILRKIDHMETEREEMLRRQKVIGRCVERQQIAPQKQIALRRANFAWQKMTNKIGAGKFGSVYTAIRLDTTELIAVKQVKLQNQQDHQAMQSYIDEVTNFESIKHENLVRYYGVEVHRVDELFIFMEFCNEGTLEKLCAEGLSEESVRIYTLHLLKAVCELHRRNICHRDIKPANIFLSSDYTLKLGDFGSSVRLQNSTTNVGELTMHVGTPTYMAPEVCTSSQEGHGRMADIWSVGCVVLEMTTGKPPWHDLRNTWSIIWKVGNGAVPHIPDSISPDCRDFLLKCLKTKSCERSTAEQLLEHPFVKVNF</sequence>
<evidence type="ECO:0000256" key="1">
    <source>
        <dbReference type="ARBA" id="ARBA00006529"/>
    </source>
</evidence>
<dbReference type="Proteomes" id="UP000887565">
    <property type="component" value="Unplaced"/>
</dbReference>
<keyword evidence="2" id="KW-0723">Serine/threonine-protein kinase</keyword>
<evidence type="ECO:0000256" key="3">
    <source>
        <dbReference type="ARBA" id="ARBA00022679"/>
    </source>
</evidence>
<comment type="similarity">
    <text evidence="1">Belongs to the protein kinase superfamily. STE Ser/Thr protein kinase family. MAP kinase kinase kinase subfamily.</text>
</comment>
<dbReference type="InterPro" id="IPR017441">
    <property type="entry name" value="Protein_kinase_ATP_BS"/>
</dbReference>
<evidence type="ECO:0000259" key="8">
    <source>
        <dbReference type="PROSITE" id="PS50011"/>
    </source>
</evidence>
<dbReference type="PANTHER" id="PTHR48016">
    <property type="entry name" value="MAP KINASE KINASE KINASE SSK2-RELATED-RELATED"/>
    <property type="match status" value="1"/>
</dbReference>
<dbReference type="Pfam" id="PF19431">
    <property type="entry name" value="MEKK4_N"/>
    <property type="match status" value="1"/>
</dbReference>
<evidence type="ECO:0000256" key="7">
    <source>
        <dbReference type="PROSITE-ProRule" id="PRU10141"/>
    </source>
</evidence>
<dbReference type="PANTHER" id="PTHR48016:SF32">
    <property type="entry name" value="MITOGEN-ACTIVATED PROTEIN KINASE KINASE KINASE 4"/>
    <property type="match status" value="1"/>
</dbReference>
<protein>
    <submittedName>
        <fullName evidence="10">Protein kinase domain-containing protein</fullName>
    </submittedName>
</protein>
<feature type="binding site" evidence="7">
    <location>
        <position position="624"/>
    </location>
    <ligand>
        <name>ATP</name>
        <dbReference type="ChEBI" id="CHEBI:30616"/>
    </ligand>
</feature>
<dbReference type="InterPro" id="IPR045801">
    <property type="entry name" value="MEKK4_N"/>
</dbReference>
<dbReference type="Pfam" id="PF00069">
    <property type="entry name" value="Pkinase"/>
    <property type="match status" value="1"/>
</dbReference>
<evidence type="ECO:0000256" key="4">
    <source>
        <dbReference type="ARBA" id="ARBA00022741"/>
    </source>
</evidence>
<dbReference type="GO" id="GO:0005524">
    <property type="term" value="F:ATP binding"/>
    <property type="evidence" value="ECO:0007669"/>
    <property type="project" value="UniProtKB-UniRule"/>
</dbReference>
<keyword evidence="5" id="KW-0418">Kinase</keyword>
<evidence type="ECO:0000256" key="2">
    <source>
        <dbReference type="ARBA" id="ARBA00022527"/>
    </source>
</evidence>
<keyword evidence="6 7" id="KW-0067">ATP-binding</keyword>
<dbReference type="SUPFAM" id="SSF56112">
    <property type="entry name" value="Protein kinase-like (PK-like)"/>
    <property type="match status" value="1"/>
</dbReference>
<dbReference type="AlphaFoldDB" id="A0A915K9H4"/>
<evidence type="ECO:0000256" key="6">
    <source>
        <dbReference type="ARBA" id="ARBA00022840"/>
    </source>
</evidence>
<dbReference type="InterPro" id="IPR011009">
    <property type="entry name" value="Kinase-like_dom_sf"/>
</dbReference>
<keyword evidence="3" id="KW-0808">Transferase</keyword>
<dbReference type="InterPro" id="IPR000719">
    <property type="entry name" value="Prot_kinase_dom"/>
</dbReference>
<evidence type="ECO:0000313" key="10">
    <source>
        <dbReference type="WBParaSite" id="nRc.2.0.1.t34810-RA"/>
    </source>
</evidence>
<feature type="domain" description="Protein kinase" evidence="8">
    <location>
        <begin position="595"/>
        <end position="853"/>
    </location>
</feature>
<accession>A0A915K9H4</accession>
<dbReference type="WBParaSite" id="nRc.2.0.1.t34810-RA">
    <property type="protein sequence ID" value="nRc.2.0.1.t34810-RA"/>
    <property type="gene ID" value="nRc.2.0.1.g34810"/>
</dbReference>
<keyword evidence="4 7" id="KW-0547">Nucleotide-binding</keyword>
<organism evidence="9 10">
    <name type="scientific">Romanomermis culicivorax</name>
    <name type="common">Nematode worm</name>
    <dbReference type="NCBI Taxonomy" id="13658"/>
    <lineage>
        <taxon>Eukaryota</taxon>
        <taxon>Metazoa</taxon>
        <taxon>Ecdysozoa</taxon>
        <taxon>Nematoda</taxon>
        <taxon>Enoplea</taxon>
        <taxon>Dorylaimia</taxon>
        <taxon>Mermithida</taxon>
        <taxon>Mermithoidea</taxon>
        <taxon>Mermithidae</taxon>
        <taxon>Romanomermis</taxon>
    </lineage>
</organism>
<dbReference type="OMA" id="SEYMHEL"/>
<dbReference type="PROSITE" id="PS00108">
    <property type="entry name" value="PROTEIN_KINASE_ST"/>
    <property type="match status" value="1"/>
</dbReference>
<dbReference type="InterPro" id="IPR008271">
    <property type="entry name" value="Ser/Thr_kinase_AS"/>
</dbReference>
<dbReference type="GO" id="GO:0000165">
    <property type="term" value="P:MAPK cascade"/>
    <property type="evidence" value="ECO:0007669"/>
    <property type="project" value="InterPro"/>
</dbReference>
<evidence type="ECO:0000313" key="9">
    <source>
        <dbReference type="Proteomes" id="UP000887565"/>
    </source>
</evidence>
<dbReference type="Gene3D" id="1.10.510.10">
    <property type="entry name" value="Transferase(Phosphotransferase) domain 1"/>
    <property type="match status" value="1"/>
</dbReference>
<name>A0A915K9H4_ROMCU</name>
<reference evidence="10" key="1">
    <citation type="submission" date="2022-11" db="UniProtKB">
        <authorList>
            <consortium name="WormBaseParasite"/>
        </authorList>
    </citation>
    <scope>IDENTIFICATION</scope>
</reference>
<dbReference type="GO" id="GO:0004674">
    <property type="term" value="F:protein serine/threonine kinase activity"/>
    <property type="evidence" value="ECO:0007669"/>
    <property type="project" value="UniProtKB-KW"/>
</dbReference>
<dbReference type="SMART" id="SM00220">
    <property type="entry name" value="S_TKc"/>
    <property type="match status" value="1"/>
</dbReference>
<evidence type="ECO:0000256" key="5">
    <source>
        <dbReference type="ARBA" id="ARBA00022777"/>
    </source>
</evidence>
<dbReference type="PROSITE" id="PS50011">
    <property type="entry name" value="PROTEIN_KINASE_DOM"/>
    <property type="match status" value="1"/>
</dbReference>
<dbReference type="PROSITE" id="PS00107">
    <property type="entry name" value="PROTEIN_KINASE_ATP"/>
    <property type="match status" value="1"/>
</dbReference>
<keyword evidence="9" id="KW-1185">Reference proteome</keyword>